<feature type="region of interest" description="Disordered" evidence="1">
    <location>
        <begin position="509"/>
        <end position="553"/>
    </location>
</feature>
<dbReference type="SUPFAM" id="SSF63446">
    <property type="entry name" value="Type I dockerin domain"/>
    <property type="match status" value="1"/>
</dbReference>
<feature type="chain" id="PRO_5014682861" description="Glycoside hydrolase family 42 N-terminal domain-containing protein" evidence="2">
    <location>
        <begin position="22"/>
        <end position="599"/>
    </location>
</feature>
<organism evidence="3 4">
    <name type="scientific">Candidatus Shapirobacteria bacterium CG_4_8_14_3_um_filter_39_11</name>
    <dbReference type="NCBI Taxonomy" id="1974875"/>
    <lineage>
        <taxon>Bacteria</taxon>
        <taxon>Candidatus Shapironibacteriota</taxon>
    </lineage>
</organism>
<evidence type="ECO:0000256" key="1">
    <source>
        <dbReference type="SAM" id="MobiDB-lite"/>
    </source>
</evidence>
<proteinExistence type="predicted"/>
<dbReference type="GO" id="GO:0000272">
    <property type="term" value="P:polysaccharide catabolic process"/>
    <property type="evidence" value="ECO:0007669"/>
    <property type="project" value="InterPro"/>
</dbReference>
<evidence type="ECO:0008006" key="5">
    <source>
        <dbReference type="Google" id="ProtNLM"/>
    </source>
</evidence>
<feature type="compositionally biased region" description="Polar residues" evidence="1">
    <location>
        <begin position="509"/>
        <end position="536"/>
    </location>
</feature>
<protein>
    <recommendedName>
        <fullName evidence="5">Glycoside hydrolase family 42 N-terminal domain-containing protein</fullName>
    </recommendedName>
</protein>
<dbReference type="InterPro" id="IPR036439">
    <property type="entry name" value="Dockerin_dom_sf"/>
</dbReference>
<evidence type="ECO:0000256" key="2">
    <source>
        <dbReference type="SAM" id="SignalP"/>
    </source>
</evidence>
<name>A0A2M8GI54_9BACT</name>
<dbReference type="EMBL" id="PFQN01000013">
    <property type="protein sequence ID" value="PJC77290.1"/>
    <property type="molecule type" value="Genomic_DNA"/>
</dbReference>
<dbReference type="AlphaFoldDB" id="A0A2M8GI54"/>
<dbReference type="Proteomes" id="UP000230384">
    <property type="component" value="Unassembled WGS sequence"/>
</dbReference>
<sequence>MKKLIFLLSILFLAVSVEKVAAGPAYFENPGQGMFQCHADNNINSDYMKGGGLIVRWDQLQPKNNNELDQTALNSLTNSLKSKKKHYLHFMIYGMTKERIYPPWLNLYDSDSANDQIGVIRDSEGIFPQPWDSRYQEKLGRFLTLLGTALKNAGVTQNIEYLEPAAGGYWASTHLWIPENDLKTWAVAAGCQPTDWSCLGVKYTAGVNGVLEKYLSAFPDNAVMVIGGSCRYSTCSYAGFNSMVAKYGMRVMIKSAGLGHRDSSCGVRYYLQPLCGGDSPITKCGDEPWGSSVACHGAERGFDPALGCGYYQTLLYALSTEKISYYCLYDREIGCQEIEDGRKIDDVNREVAEKLGAQITLLSANLNGNEKNVGSDLTIDFRFGNNGLTTLIAPLKQGIKWVPSSYKLFLEFVKNGQVALYQEFAINPPTTSWVPANFNKEVSFSVSLNVSEYLGGANQNSRIEYKLYTGLTDPSGEKNRFAFKNSGQNNDLANRRYLISDSFTVLGQGVPTSTPGAPTNTPRPTDGSPTQTSVPPSTCPADKPSRSLGNANCDSSVDNDDFTIWKSEFLKKTDTVKADFNGNNIVNGVDFMIWWKNRQ</sequence>
<keyword evidence="2" id="KW-0732">Signal</keyword>
<accession>A0A2M8GI54</accession>
<gene>
    <name evidence="3" type="ORF">CO010_00760</name>
</gene>
<evidence type="ECO:0000313" key="4">
    <source>
        <dbReference type="Proteomes" id="UP000230384"/>
    </source>
</evidence>
<evidence type="ECO:0000313" key="3">
    <source>
        <dbReference type="EMBL" id="PJC77290.1"/>
    </source>
</evidence>
<comment type="caution">
    <text evidence="3">The sequence shown here is derived from an EMBL/GenBank/DDBJ whole genome shotgun (WGS) entry which is preliminary data.</text>
</comment>
<feature type="signal peptide" evidence="2">
    <location>
        <begin position="1"/>
        <end position="21"/>
    </location>
</feature>
<reference evidence="4" key="1">
    <citation type="submission" date="2017-09" db="EMBL/GenBank/DDBJ databases">
        <title>Depth-based differentiation of microbial function through sediment-hosted aquifers and enrichment of novel symbionts in the deep terrestrial subsurface.</title>
        <authorList>
            <person name="Probst A.J."/>
            <person name="Ladd B."/>
            <person name="Jarett J.K."/>
            <person name="Geller-Mcgrath D.E."/>
            <person name="Sieber C.M.K."/>
            <person name="Emerson J.B."/>
            <person name="Anantharaman K."/>
            <person name="Thomas B.C."/>
            <person name="Malmstrom R."/>
            <person name="Stieglmeier M."/>
            <person name="Klingl A."/>
            <person name="Woyke T."/>
            <person name="Ryan C.M."/>
            <person name="Banfield J.F."/>
        </authorList>
    </citation>
    <scope>NUCLEOTIDE SEQUENCE [LARGE SCALE GENOMIC DNA]</scope>
</reference>